<accession>A0ABQ7XTX6</accession>
<evidence type="ECO:0000313" key="2">
    <source>
        <dbReference type="Proteomes" id="UP000824890"/>
    </source>
</evidence>
<comment type="caution">
    <text evidence="1">The sequence shown here is derived from an EMBL/GenBank/DDBJ whole genome shotgun (WGS) entry which is preliminary data.</text>
</comment>
<reference evidence="1 2" key="1">
    <citation type="submission" date="2021-05" db="EMBL/GenBank/DDBJ databases">
        <title>Genome Assembly of Synthetic Allotetraploid Brassica napus Reveals Homoeologous Exchanges between Subgenomes.</title>
        <authorList>
            <person name="Davis J.T."/>
        </authorList>
    </citation>
    <scope>NUCLEOTIDE SEQUENCE [LARGE SCALE GENOMIC DNA]</scope>
    <source>
        <strain evidence="2">cv. Da-Ae</strain>
        <tissue evidence="1">Seedling</tissue>
    </source>
</reference>
<keyword evidence="2" id="KW-1185">Reference proteome</keyword>
<gene>
    <name evidence="1" type="ORF">HID58_087602</name>
</gene>
<dbReference type="EMBL" id="JAGKQM010000019">
    <property type="protein sequence ID" value="KAH0859341.1"/>
    <property type="molecule type" value="Genomic_DNA"/>
</dbReference>
<evidence type="ECO:0008006" key="3">
    <source>
        <dbReference type="Google" id="ProtNLM"/>
    </source>
</evidence>
<name>A0ABQ7XTX6_BRANA</name>
<organism evidence="1 2">
    <name type="scientific">Brassica napus</name>
    <name type="common">Rape</name>
    <dbReference type="NCBI Taxonomy" id="3708"/>
    <lineage>
        <taxon>Eukaryota</taxon>
        <taxon>Viridiplantae</taxon>
        <taxon>Streptophyta</taxon>
        <taxon>Embryophyta</taxon>
        <taxon>Tracheophyta</taxon>
        <taxon>Spermatophyta</taxon>
        <taxon>Magnoliopsida</taxon>
        <taxon>eudicotyledons</taxon>
        <taxon>Gunneridae</taxon>
        <taxon>Pentapetalae</taxon>
        <taxon>rosids</taxon>
        <taxon>malvids</taxon>
        <taxon>Brassicales</taxon>
        <taxon>Brassicaceae</taxon>
        <taxon>Brassiceae</taxon>
        <taxon>Brassica</taxon>
    </lineage>
</organism>
<sequence length="91" mass="10318">MLYLTLRLPFSLRPHSFVTGGFICCLKRPTWRSGFLGLLYFGKSLCSSGALPTAIWSFNRGRCRAVCRRSHPVRFSRTGTEQWSGIIRCCA</sequence>
<proteinExistence type="predicted"/>
<protein>
    <recommendedName>
        <fullName evidence="3">Secreted protein</fullName>
    </recommendedName>
</protein>
<evidence type="ECO:0000313" key="1">
    <source>
        <dbReference type="EMBL" id="KAH0859341.1"/>
    </source>
</evidence>
<dbReference type="Proteomes" id="UP000824890">
    <property type="component" value="Unassembled WGS sequence"/>
</dbReference>